<sequence length="346" mass="38828">MNMLRVEEEYVQQVYSRLAAYSNTKEAKPTSPRVWPRIRQFLEELNKGSVVVDIGCGEGKYRIPGGVILGVDTCADLLVKVPRNGGVDYILADGLELPFRRASADAALCVSVLHHFSTELRRRDAMQQLANVLRPGGKALVYVWAFEQPNGTFPSQDVLVPWNLHETALNGRLPKVKFHKESTKEQRIIQSSIAVEIVNDEAASCPSPSWFSSFVERFRLLRKPSLDLPPAAPSFNPTPRSSSTILTGIRKWSPMLGKRLASLLIPVEEQLADEMTQDIMQTALQEALATLRKVTFYRFYHVFKKGELEALISSIPQLKVLSSQFEHGNWCILAEKVPDASKLRVI</sequence>
<name>A0AAF3E9H4_9BILA</name>
<dbReference type="WBParaSite" id="MBELARI_LOCUS10554">
    <property type="protein sequence ID" value="MBELARI_LOCUS10554"/>
    <property type="gene ID" value="MBELARI_LOCUS10554"/>
</dbReference>
<keyword evidence="2" id="KW-0808">Transferase</keyword>
<dbReference type="Proteomes" id="UP000887575">
    <property type="component" value="Unassembled WGS sequence"/>
</dbReference>
<evidence type="ECO:0000256" key="2">
    <source>
        <dbReference type="ARBA" id="ARBA00022679"/>
    </source>
</evidence>
<dbReference type="AlphaFoldDB" id="A0AAF3E9H4"/>
<dbReference type="InterPro" id="IPR013216">
    <property type="entry name" value="Methyltransf_11"/>
</dbReference>
<dbReference type="InterPro" id="IPR029063">
    <property type="entry name" value="SAM-dependent_MTases_sf"/>
</dbReference>
<dbReference type="GO" id="GO:0002098">
    <property type="term" value="P:tRNA wobble uridine modification"/>
    <property type="evidence" value="ECO:0007669"/>
    <property type="project" value="TreeGrafter"/>
</dbReference>
<evidence type="ECO:0000313" key="5">
    <source>
        <dbReference type="WBParaSite" id="MBELARI_LOCUS10554"/>
    </source>
</evidence>
<organism evidence="4 5">
    <name type="scientific">Mesorhabditis belari</name>
    <dbReference type="NCBI Taxonomy" id="2138241"/>
    <lineage>
        <taxon>Eukaryota</taxon>
        <taxon>Metazoa</taxon>
        <taxon>Ecdysozoa</taxon>
        <taxon>Nematoda</taxon>
        <taxon>Chromadorea</taxon>
        <taxon>Rhabditida</taxon>
        <taxon>Rhabditina</taxon>
        <taxon>Rhabditomorpha</taxon>
        <taxon>Rhabditoidea</taxon>
        <taxon>Rhabditidae</taxon>
        <taxon>Mesorhabditinae</taxon>
        <taxon>Mesorhabditis</taxon>
    </lineage>
</organism>
<dbReference type="GO" id="GO:0030488">
    <property type="term" value="P:tRNA methylation"/>
    <property type="evidence" value="ECO:0007669"/>
    <property type="project" value="TreeGrafter"/>
</dbReference>
<evidence type="ECO:0000259" key="3">
    <source>
        <dbReference type="Pfam" id="PF08241"/>
    </source>
</evidence>
<dbReference type="CDD" id="cd02440">
    <property type="entry name" value="AdoMet_MTases"/>
    <property type="match status" value="1"/>
</dbReference>
<dbReference type="GO" id="GO:0106335">
    <property type="term" value="F:tRNA (5-carboxymethyluridine(34)-5-O)-methyltransferase activity"/>
    <property type="evidence" value="ECO:0007669"/>
    <property type="project" value="TreeGrafter"/>
</dbReference>
<reference evidence="5" key="1">
    <citation type="submission" date="2024-02" db="UniProtKB">
        <authorList>
            <consortium name="WormBaseParasite"/>
        </authorList>
    </citation>
    <scope>IDENTIFICATION</scope>
</reference>
<dbReference type="SUPFAM" id="SSF53335">
    <property type="entry name" value="S-adenosyl-L-methionine-dependent methyltransferases"/>
    <property type="match status" value="1"/>
</dbReference>
<dbReference type="Gene3D" id="3.40.50.150">
    <property type="entry name" value="Vaccinia Virus protein VP39"/>
    <property type="match status" value="2"/>
</dbReference>
<dbReference type="InterPro" id="IPR051422">
    <property type="entry name" value="AlkB_tRNA_MeTrf/Diox"/>
</dbReference>
<dbReference type="PANTHER" id="PTHR13069:SF34">
    <property type="entry name" value="METHYLTRANSFERASE TYPE 11 DOMAIN-CONTAINING PROTEIN"/>
    <property type="match status" value="1"/>
</dbReference>
<dbReference type="GO" id="GO:0008757">
    <property type="term" value="F:S-adenosylmethionine-dependent methyltransferase activity"/>
    <property type="evidence" value="ECO:0007669"/>
    <property type="project" value="InterPro"/>
</dbReference>
<dbReference type="Pfam" id="PF08241">
    <property type="entry name" value="Methyltransf_11"/>
    <property type="match status" value="1"/>
</dbReference>
<keyword evidence="4" id="KW-1185">Reference proteome</keyword>
<dbReference type="GO" id="GO:0000049">
    <property type="term" value="F:tRNA binding"/>
    <property type="evidence" value="ECO:0007669"/>
    <property type="project" value="TreeGrafter"/>
</dbReference>
<feature type="domain" description="Methyltransferase type 11" evidence="3">
    <location>
        <begin position="52"/>
        <end position="140"/>
    </location>
</feature>
<evidence type="ECO:0000256" key="1">
    <source>
        <dbReference type="ARBA" id="ARBA00022603"/>
    </source>
</evidence>
<proteinExistence type="predicted"/>
<keyword evidence="1" id="KW-0489">Methyltransferase</keyword>
<evidence type="ECO:0000313" key="4">
    <source>
        <dbReference type="Proteomes" id="UP000887575"/>
    </source>
</evidence>
<protein>
    <recommendedName>
        <fullName evidence="3">Methyltransferase type 11 domain-containing protein</fullName>
    </recommendedName>
</protein>
<accession>A0AAF3E9H4</accession>
<dbReference type="GO" id="GO:0005737">
    <property type="term" value="C:cytoplasm"/>
    <property type="evidence" value="ECO:0007669"/>
    <property type="project" value="TreeGrafter"/>
</dbReference>
<dbReference type="GO" id="GO:0005634">
    <property type="term" value="C:nucleus"/>
    <property type="evidence" value="ECO:0007669"/>
    <property type="project" value="TreeGrafter"/>
</dbReference>
<dbReference type="PANTHER" id="PTHR13069">
    <property type="entry name" value="ALKYLATED DNA REPAIR PROTEIN ALKB HOMOLOG 8"/>
    <property type="match status" value="1"/>
</dbReference>